<accession>A0ABR3WB79</accession>
<comment type="caution">
    <text evidence="1">The sequence shown here is derived from an EMBL/GenBank/DDBJ whole genome shotgun (WGS) entry which is preliminary data.</text>
</comment>
<evidence type="ECO:0000313" key="2">
    <source>
        <dbReference type="Proteomes" id="UP001583177"/>
    </source>
</evidence>
<reference evidence="1 2" key="1">
    <citation type="journal article" date="2024" name="IMA Fungus">
        <title>IMA Genome - F19 : A genome assembly and annotation guide to empower mycologists, including annotated draft genome sequences of Ceratocystis pirilliformis, Diaporthe australafricana, Fusarium ophioides, Paecilomyces lecythidis, and Sporothrix stenoceras.</title>
        <authorList>
            <person name="Aylward J."/>
            <person name="Wilson A.M."/>
            <person name="Visagie C.M."/>
            <person name="Spraker J."/>
            <person name="Barnes I."/>
            <person name="Buitendag C."/>
            <person name="Ceriani C."/>
            <person name="Del Mar Angel L."/>
            <person name="du Plessis D."/>
            <person name="Fuchs T."/>
            <person name="Gasser K."/>
            <person name="Kramer D."/>
            <person name="Li W."/>
            <person name="Munsamy K."/>
            <person name="Piso A."/>
            <person name="Price J.L."/>
            <person name="Sonnekus B."/>
            <person name="Thomas C."/>
            <person name="van der Nest A."/>
            <person name="van Dijk A."/>
            <person name="van Heerden A."/>
            <person name="van Vuuren N."/>
            <person name="Yilmaz N."/>
            <person name="Duong T.A."/>
            <person name="van der Merwe N.A."/>
            <person name="Wingfield M.J."/>
            <person name="Wingfield B.D."/>
        </authorList>
    </citation>
    <scope>NUCLEOTIDE SEQUENCE [LARGE SCALE GENOMIC DNA]</scope>
    <source>
        <strain evidence="1 2">CMW 18300</strain>
    </source>
</reference>
<gene>
    <name evidence="1" type="ORF">Daus18300_010208</name>
</gene>
<keyword evidence="2" id="KW-1185">Reference proteome</keyword>
<name>A0ABR3WB79_9PEZI</name>
<protein>
    <submittedName>
        <fullName evidence="1">Uncharacterized protein</fullName>
    </submittedName>
</protein>
<evidence type="ECO:0000313" key="1">
    <source>
        <dbReference type="EMBL" id="KAL1857688.1"/>
    </source>
</evidence>
<organism evidence="1 2">
    <name type="scientific">Diaporthe australafricana</name>
    <dbReference type="NCBI Taxonomy" id="127596"/>
    <lineage>
        <taxon>Eukaryota</taxon>
        <taxon>Fungi</taxon>
        <taxon>Dikarya</taxon>
        <taxon>Ascomycota</taxon>
        <taxon>Pezizomycotina</taxon>
        <taxon>Sordariomycetes</taxon>
        <taxon>Sordariomycetidae</taxon>
        <taxon>Diaporthales</taxon>
        <taxon>Diaporthaceae</taxon>
        <taxon>Diaporthe</taxon>
    </lineage>
</organism>
<dbReference type="EMBL" id="JAWRVE010000110">
    <property type="protein sequence ID" value="KAL1857688.1"/>
    <property type="molecule type" value="Genomic_DNA"/>
</dbReference>
<sequence length="166" mass="18872">MANVPGDVAETLRNDGREKRKTIENNPKITASLERSIAMRAHCRADCCLRKGTLDKNKITCYYRICVDDLDKLGEYIEAHEAYEKAKKVFDSELTKWHDSHNGPQPVCPEEPVLRGYRTADDHVCGLMEVFGKKLHGAMHADVREIPVKPHGKRNSIDMPEKEDTI</sequence>
<proteinExistence type="predicted"/>
<dbReference type="Proteomes" id="UP001583177">
    <property type="component" value="Unassembled WGS sequence"/>
</dbReference>